<organism evidence="1 2">
    <name type="scientific">Haematococcus lacustris</name>
    <name type="common">Green alga</name>
    <name type="synonym">Haematococcus pluvialis</name>
    <dbReference type="NCBI Taxonomy" id="44745"/>
    <lineage>
        <taxon>Eukaryota</taxon>
        <taxon>Viridiplantae</taxon>
        <taxon>Chlorophyta</taxon>
        <taxon>core chlorophytes</taxon>
        <taxon>Chlorophyceae</taxon>
        <taxon>CS clade</taxon>
        <taxon>Chlamydomonadales</taxon>
        <taxon>Haematococcaceae</taxon>
        <taxon>Haematococcus</taxon>
    </lineage>
</organism>
<dbReference type="Proteomes" id="UP000485058">
    <property type="component" value="Unassembled WGS sequence"/>
</dbReference>
<proteinExistence type="predicted"/>
<evidence type="ECO:0000313" key="1">
    <source>
        <dbReference type="EMBL" id="GFH15098.1"/>
    </source>
</evidence>
<name>A0A699Z7B6_HAELA</name>
<dbReference type="AlphaFoldDB" id="A0A699Z7B6"/>
<dbReference type="EMBL" id="BLLF01000806">
    <property type="protein sequence ID" value="GFH15098.1"/>
    <property type="molecule type" value="Genomic_DNA"/>
</dbReference>
<evidence type="ECO:0000313" key="2">
    <source>
        <dbReference type="Proteomes" id="UP000485058"/>
    </source>
</evidence>
<gene>
    <name evidence="1" type="ORF">HaLaN_11263</name>
</gene>
<protein>
    <submittedName>
        <fullName evidence="1">Uncharacterized protein</fullName>
    </submittedName>
</protein>
<sequence length="175" mass="19653">MLKEAVQQIRAGRVVLVDEFRTSRVSSADNTPSETILDTPPESLRWLRPVKSMAKPPQVRGLMCSTSINNITRFNDRDVSAALNIRRCAVGPGPRLTELASCSSSQLQRKTIPSKRKHKTPHKGDVCGFELLGLWYRHTHQKAELKWALNTLSVAFTMMSSQPGRFQLMLYFGVA</sequence>
<accession>A0A699Z7B6</accession>
<reference evidence="1 2" key="1">
    <citation type="submission" date="2020-02" db="EMBL/GenBank/DDBJ databases">
        <title>Draft genome sequence of Haematococcus lacustris strain NIES-144.</title>
        <authorList>
            <person name="Morimoto D."/>
            <person name="Nakagawa S."/>
            <person name="Yoshida T."/>
            <person name="Sawayama S."/>
        </authorList>
    </citation>
    <scope>NUCLEOTIDE SEQUENCE [LARGE SCALE GENOMIC DNA]</scope>
    <source>
        <strain evidence="1 2">NIES-144</strain>
    </source>
</reference>
<comment type="caution">
    <text evidence="1">The sequence shown here is derived from an EMBL/GenBank/DDBJ whole genome shotgun (WGS) entry which is preliminary data.</text>
</comment>
<keyword evidence="2" id="KW-1185">Reference proteome</keyword>